<protein>
    <recommendedName>
        <fullName evidence="2">Aminotransferase-like plant mobile domain-containing protein</fullName>
    </recommendedName>
</protein>
<evidence type="ECO:0000313" key="3">
    <source>
        <dbReference type="EMBL" id="RZB99732.1"/>
    </source>
</evidence>
<gene>
    <name evidence="3" type="ORF">D0Y65_022232</name>
</gene>
<organism evidence="3 4">
    <name type="scientific">Glycine soja</name>
    <name type="common">Wild soybean</name>
    <dbReference type="NCBI Taxonomy" id="3848"/>
    <lineage>
        <taxon>Eukaryota</taxon>
        <taxon>Viridiplantae</taxon>
        <taxon>Streptophyta</taxon>
        <taxon>Embryophyta</taxon>
        <taxon>Tracheophyta</taxon>
        <taxon>Spermatophyta</taxon>
        <taxon>Magnoliopsida</taxon>
        <taxon>eudicotyledons</taxon>
        <taxon>Gunneridae</taxon>
        <taxon>Pentapetalae</taxon>
        <taxon>rosids</taxon>
        <taxon>fabids</taxon>
        <taxon>Fabales</taxon>
        <taxon>Fabaceae</taxon>
        <taxon>Papilionoideae</taxon>
        <taxon>50 kb inversion clade</taxon>
        <taxon>NPAAA clade</taxon>
        <taxon>indigoferoid/millettioid clade</taxon>
        <taxon>Phaseoleae</taxon>
        <taxon>Glycine</taxon>
        <taxon>Glycine subgen. Soja</taxon>
    </lineage>
</organism>
<evidence type="ECO:0000313" key="4">
    <source>
        <dbReference type="Proteomes" id="UP000289340"/>
    </source>
</evidence>
<dbReference type="AlphaFoldDB" id="A0A445JMN6"/>
<sequence length="239" mass="26340">MEMKGSARGMPGCLRVMSNLSCILHGPAHRVARQFGMDQDVPDYVPRFNYRTKDIAWKNYCRPVSDTSILREMLPHARYAKWWKKTVPSHQDFAKNIVQSGGSPKSPHSAPHVSKANTNGNDADFPPGFLPKPVSTVYFGKSGKDHSNARKGDSDADAPSGFLKSLKTATSGNSYQDGLKDKEKIDTNGDVPTICKNLSNQSSSASTAVYENIKRKSPLTKLVSKDTVEPLMGVWRKIL</sequence>
<proteinExistence type="predicted"/>
<comment type="caution">
    <text evidence="3">The sequence shown here is derived from an EMBL/GenBank/DDBJ whole genome shotgun (WGS) entry which is preliminary data.</text>
</comment>
<reference evidence="3 4" key="1">
    <citation type="submission" date="2018-09" db="EMBL/GenBank/DDBJ databases">
        <title>A high-quality reference genome of wild soybean provides a powerful tool to mine soybean genomes.</title>
        <authorList>
            <person name="Xie M."/>
            <person name="Chung C.Y.L."/>
            <person name="Li M.-W."/>
            <person name="Wong F.-L."/>
            <person name="Chan T.-F."/>
            <person name="Lam H.-M."/>
        </authorList>
    </citation>
    <scope>NUCLEOTIDE SEQUENCE [LARGE SCALE GENOMIC DNA]</scope>
    <source>
        <strain evidence="4">cv. W05</strain>
        <tissue evidence="3">Hypocotyl of etiolated seedlings</tissue>
    </source>
</reference>
<keyword evidence="4" id="KW-1185">Reference proteome</keyword>
<feature type="compositionally biased region" description="Basic and acidic residues" evidence="1">
    <location>
        <begin position="142"/>
        <end position="154"/>
    </location>
</feature>
<feature type="region of interest" description="Disordered" evidence="1">
    <location>
        <begin position="140"/>
        <end position="184"/>
    </location>
</feature>
<name>A0A445JMN6_GLYSO</name>
<evidence type="ECO:0000256" key="1">
    <source>
        <dbReference type="SAM" id="MobiDB-lite"/>
    </source>
</evidence>
<feature type="compositionally biased region" description="Polar residues" evidence="1">
    <location>
        <begin position="167"/>
        <end position="176"/>
    </location>
</feature>
<accession>A0A445JMN6</accession>
<dbReference type="Proteomes" id="UP000289340">
    <property type="component" value="Chromosome 8"/>
</dbReference>
<evidence type="ECO:0000259" key="2">
    <source>
        <dbReference type="Pfam" id="PF10536"/>
    </source>
</evidence>
<dbReference type="Pfam" id="PF10536">
    <property type="entry name" value="PMD"/>
    <property type="match status" value="1"/>
</dbReference>
<feature type="region of interest" description="Disordered" evidence="1">
    <location>
        <begin position="96"/>
        <end position="127"/>
    </location>
</feature>
<dbReference type="InterPro" id="IPR019557">
    <property type="entry name" value="AminoTfrase-like_pln_mobile"/>
</dbReference>
<feature type="domain" description="Aminotransferase-like plant mobile" evidence="2">
    <location>
        <begin position="28"/>
        <end position="84"/>
    </location>
</feature>
<dbReference type="EMBL" id="QZWG01000008">
    <property type="protein sequence ID" value="RZB99732.1"/>
    <property type="molecule type" value="Genomic_DNA"/>
</dbReference>